<dbReference type="InterPro" id="IPR029016">
    <property type="entry name" value="GAF-like_dom_sf"/>
</dbReference>
<dbReference type="Proteomes" id="UP001501138">
    <property type="component" value="Unassembled WGS sequence"/>
</dbReference>
<evidence type="ECO:0008006" key="9">
    <source>
        <dbReference type="Google" id="ProtNLM"/>
    </source>
</evidence>
<feature type="domain" description="HTH iclR-type" evidence="5">
    <location>
        <begin position="9"/>
        <end position="68"/>
    </location>
</feature>
<dbReference type="SMART" id="SM00346">
    <property type="entry name" value="HTH_ICLR"/>
    <property type="match status" value="1"/>
</dbReference>
<proteinExistence type="predicted"/>
<dbReference type="EMBL" id="BAAAPM010000003">
    <property type="protein sequence ID" value="GAA1721584.1"/>
    <property type="molecule type" value="Genomic_DNA"/>
</dbReference>
<name>A0ABN2JB55_9MICO</name>
<evidence type="ECO:0000259" key="6">
    <source>
        <dbReference type="PROSITE" id="PS51078"/>
    </source>
</evidence>
<dbReference type="InterPro" id="IPR005471">
    <property type="entry name" value="Tscrpt_reg_IclR_N"/>
</dbReference>
<sequence>MVVATPDDGTVVGRALAIADAVAVARVATLAQLARRTGLPKATVHRVAHDLVARGVLTRDDAGFALGPRLSRLGASATGERWPAAEVMPAVQELHERSRTMAFLMAVDDQRLVTVGIAVGRAQAPELRRRGGWPAQMRLSPADLFTASGRVVLARSPELVEGYLRTGLRVRTPHSSRSIAALIRELARAHDDGVAVERDEHSEGWTCVAAVVPGPDGRIAGVVGMCGRTGEVPTDRARWVTAAAAELAPAVRRPPDAAGQAGRGRRRVGPADHAP</sequence>
<dbReference type="InterPro" id="IPR050707">
    <property type="entry name" value="HTH_MetabolicPath_Reg"/>
</dbReference>
<evidence type="ECO:0000256" key="3">
    <source>
        <dbReference type="ARBA" id="ARBA00023163"/>
    </source>
</evidence>
<dbReference type="SUPFAM" id="SSF55781">
    <property type="entry name" value="GAF domain-like"/>
    <property type="match status" value="1"/>
</dbReference>
<dbReference type="Pfam" id="PF01614">
    <property type="entry name" value="IclR_C"/>
    <property type="match status" value="1"/>
</dbReference>
<reference evidence="7 8" key="1">
    <citation type="journal article" date="2019" name="Int. J. Syst. Evol. Microbiol.">
        <title>The Global Catalogue of Microorganisms (GCM) 10K type strain sequencing project: providing services to taxonomists for standard genome sequencing and annotation.</title>
        <authorList>
            <consortium name="The Broad Institute Genomics Platform"/>
            <consortium name="The Broad Institute Genome Sequencing Center for Infectious Disease"/>
            <person name="Wu L."/>
            <person name="Ma J."/>
        </authorList>
    </citation>
    <scope>NUCLEOTIDE SEQUENCE [LARGE SCALE GENOMIC DNA]</scope>
    <source>
        <strain evidence="7 8">JCM 15589</strain>
    </source>
</reference>
<feature type="region of interest" description="Disordered" evidence="4">
    <location>
        <begin position="250"/>
        <end position="275"/>
    </location>
</feature>
<comment type="caution">
    <text evidence="7">The sequence shown here is derived from an EMBL/GenBank/DDBJ whole genome shotgun (WGS) entry which is preliminary data.</text>
</comment>
<dbReference type="InterPro" id="IPR036388">
    <property type="entry name" value="WH-like_DNA-bd_sf"/>
</dbReference>
<dbReference type="PANTHER" id="PTHR30136">
    <property type="entry name" value="HELIX-TURN-HELIX TRANSCRIPTIONAL REGULATOR, ICLR FAMILY"/>
    <property type="match status" value="1"/>
</dbReference>
<dbReference type="SUPFAM" id="SSF46785">
    <property type="entry name" value="Winged helix' DNA-binding domain"/>
    <property type="match status" value="1"/>
</dbReference>
<keyword evidence="8" id="KW-1185">Reference proteome</keyword>
<evidence type="ECO:0000313" key="8">
    <source>
        <dbReference type="Proteomes" id="UP001501138"/>
    </source>
</evidence>
<accession>A0ABN2JB55</accession>
<dbReference type="Pfam" id="PF09339">
    <property type="entry name" value="HTH_IclR"/>
    <property type="match status" value="1"/>
</dbReference>
<protein>
    <recommendedName>
        <fullName evidence="9">IclR family transcriptional regulator</fullName>
    </recommendedName>
</protein>
<dbReference type="Gene3D" id="1.10.10.10">
    <property type="entry name" value="Winged helix-like DNA-binding domain superfamily/Winged helix DNA-binding domain"/>
    <property type="match status" value="1"/>
</dbReference>
<evidence type="ECO:0000256" key="1">
    <source>
        <dbReference type="ARBA" id="ARBA00023015"/>
    </source>
</evidence>
<keyword evidence="1" id="KW-0805">Transcription regulation</keyword>
<dbReference type="PROSITE" id="PS51077">
    <property type="entry name" value="HTH_ICLR"/>
    <property type="match status" value="1"/>
</dbReference>
<evidence type="ECO:0000256" key="4">
    <source>
        <dbReference type="SAM" id="MobiDB-lite"/>
    </source>
</evidence>
<feature type="compositionally biased region" description="Low complexity" evidence="4">
    <location>
        <begin position="250"/>
        <end position="260"/>
    </location>
</feature>
<evidence type="ECO:0000256" key="2">
    <source>
        <dbReference type="ARBA" id="ARBA00023125"/>
    </source>
</evidence>
<keyword evidence="2" id="KW-0238">DNA-binding</keyword>
<organism evidence="7 8">
    <name type="scientific">Isoptericola hypogeus</name>
    <dbReference type="NCBI Taxonomy" id="300179"/>
    <lineage>
        <taxon>Bacteria</taxon>
        <taxon>Bacillati</taxon>
        <taxon>Actinomycetota</taxon>
        <taxon>Actinomycetes</taxon>
        <taxon>Micrococcales</taxon>
        <taxon>Promicromonosporaceae</taxon>
        <taxon>Isoptericola</taxon>
    </lineage>
</organism>
<evidence type="ECO:0000259" key="5">
    <source>
        <dbReference type="PROSITE" id="PS51077"/>
    </source>
</evidence>
<evidence type="ECO:0000313" key="7">
    <source>
        <dbReference type="EMBL" id="GAA1721584.1"/>
    </source>
</evidence>
<gene>
    <name evidence="7" type="ORF">GCM10009809_16540</name>
</gene>
<dbReference type="Gene3D" id="3.30.450.40">
    <property type="match status" value="1"/>
</dbReference>
<dbReference type="InterPro" id="IPR014757">
    <property type="entry name" value="Tscrpt_reg_IclR_C"/>
</dbReference>
<dbReference type="PROSITE" id="PS51078">
    <property type="entry name" value="ICLR_ED"/>
    <property type="match status" value="1"/>
</dbReference>
<feature type="domain" description="IclR-ED" evidence="6">
    <location>
        <begin position="69"/>
        <end position="260"/>
    </location>
</feature>
<dbReference type="InterPro" id="IPR036390">
    <property type="entry name" value="WH_DNA-bd_sf"/>
</dbReference>
<keyword evidence="3" id="KW-0804">Transcription</keyword>
<dbReference type="PANTHER" id="PTHR30136:SF24">
    <property type="entry name" value="HTH-TYPE TRANSCRIPTIONAL REPRESSOR ALLR"/>
    <property type="match status" value="1"/>
</dbReference>